<sequence length="471" mass="54994">MTNLSGKKRQQMLEFLEKIKEGLSDETSLSTVRDIEEELTTRKYGLVWEKHEERIDQEMQTKVPVFTEIKERRISMAGREDGYHYLLEGDNLHSLRLLGETCRKKVDCIYIDPPYNTGNKDFIYDDAIVDEKDGFRHSKWLSFMSERLEAAKELLADNGVIFISIDDNEVYALKLLCDEIMGEQNFVTNIIWQKKTGASDARGIATITEYILVYVKDIRRADQIFDKNYQAYDRKRYRFTDEYEEERGPFYYDSLDRGSVRYSDALNYAIEAPDGTPVYPNGRTEFARDGWTWKWSREKVKWARENGFLEIMPSSRKENGWAVRYKIYLNVDNEGNPVEKCAPYKNVIQTVLNANAAADIKRIFQGETVFKYSKPVELIKILLRYLKKKDALVLDFFAGSGTTGQAVLEQNRQDGGKRHFILCTNNENHICEEITYIRLKRVIEGYRMKDGGKVEGIPANLKYFRTDFEEK</sequence>
<feature type="domain" description="DNA methylase N-4/N-6" evidence="6">
    <location>
        <begin position="106"/>
        <end position="431"/>
    </location>
</feature>
<keyword evidence="8" id="KW-1185">Reference proteome</keyword>
<evidence type="ECO:0000256" key="4">
    <source>
        <dbReference type="ARBA" id="ARBA00022691"/>
    </source>
</evidence>
<evidence type="ECO:0000256" key="2">
    <source>
        <dbReference type="ARBA" id="ARBA00022603"/>
    </source>
</evidence>
<comment type="similarity">
    <text evidence="1">Belongs to the N(4)/N(6)-methyltransferase family.</text>
</comment>
<evidence type="ECO:0000313" key="8">
    <source>
        <dbReference type="Proteomes" id="UP001305815"/>
    </source>
</evidence>
<organism evidence="7 8">
    <name type="scientific">Claveliimonas bilis</name>
    <dbReference type="NCBI Taxonomy" id="3028070"/>
    <lineage>
        <taxon>Bacteria</taxon>
        <taxon>Bacillati</taxon>
        <taxon>Bacillota</taxon>
        <taxon>Clostridia</taxon>
        <taxon>Lachnospirales</taxon>
        <taxon>Lachnospiraceae</taxon>
        <taxon>Claveliimonas</taxon>
    </lineage>
</organism>
<gene>
    <name evidence="7" type="ORF">Lac1_03420</name>
</gene>
<proteinExistence type="inferred from homology"/>
<dbReference type="SUPFAM" id="SSF53335">
    <property type="entry name" value="S-adenosyl-L-methionine-dependent methyltransferases"/>
    <property type="match status" value="1"/>
</dbReference>
<dbReference type="EMBL" id="AP027742">
    <property type="protein sequence ID" value="BDZ76159.1"/>
    <property type="molecule type" value="Genomic_DNA"/>
</dbReference>
<evidence type="ECO:0000313" key="7">
    <source>
        <dbReference type="EMBL" id="BDZ76159.1"/>
    </source>
</evidence>
<dbReference type="PIRSF" id="PIRSF015855">
    <property type="entry name" value="TypeIII_Mtase_mKpnI"/>
    <property type="match status" value="1"/>
</dbReference>
<keyword evidence="4" id="KW-0949">S-adenosyl-L-methionine</keyword>
<evidence type="ECO:0000259" key="6">
    <source>
        <dbReference type="Pfam" id="PF01555"/>
    </source>
</evidence>
<evidence type="ECO:0000256" key="3">
    <source>
        <dbReference type="ARBA" id="ARBA00022679"/>
    </source>
</evidence>
<evidence type="ECO:0000256" key="5">
    <source>
        <dbReference type="ARBA" id="ARBA00022747"/>
    </source>
</evidence>
<dbReference type="PRINTS" id="PR00506">
    <property type="entry name" value="D21N6MTFRASE"/>
</dbReference>
<dbReference type="PROSITE" id="PS00092">
    <property type="entry name" value="N6_MTASE"/>
    <property type="match status" value="1"/>
</dbReference>
<dbReference type="InterPro" id="IPR002941">
    <property type="entry name" value="DNA_methylase_N4/N6"/>
</dbReference>
<dbReference type="Proteomes" id="UP001305815">
    <property type="component" value="Chromosome"/>
</dbReference>
<name>A0ABN6YSX2_9FIRM</name>
<dbReference type="Pfam" id="PF01555">
    <property type="entry name" value="N6_N4_Mtase"/>
    <property type="match status" value="1"/>
</dbReference>
<dbReference type="RefSeq" id="WP_230107268.1">
    <property type="nucleotide sequence ID" value="NZ_AP024845.1"/>
</dbReference>
<accession>A0ABN6YSX2</accession>
<dbReference type="Gene3D" id="3.40.50.150">
    <property type="entry name" value="Vaccinia Virus protein VP39"/>
    <property type="match status" value="1"/>
</dbReference>
<dbReference type="InterPro" id="IPR002295">
    <property type="entry name" value="N4/N6-MTase_EcoPI_Mod-like"/>
</dbReference>
<reference evidence="8" key="1">
    <citation type="journal article" date="2023" name="Int. J. Syst. Evol. Microbiol.">
        <title>Claveliimonas bilis gen. nov., sp. nov., deoxycholic acid-producing bacteria isolated from human faeces, and reclassification of Sellimonas monacensis Zenner et al. 2021 as Claveliimonas monacensis comb. nov.</title>
        <authorList>
            <person name="Hisatomi A."/>
            <person name="Kastawa N.W.E.P.G."/>
            <person name="Song I."/>
            <person name="Ohkuma M."/>
            <person name="Fukiya S."/>
            <person name="Sakamoto M."/>
        </authorList>
    </citation>
    <scope>NUCLEOTIDE SEQUENCE [LARGE SCALE GENOMIC DNA]</scope>
    <source>
        <strain evidence="8">12BBH14</strain>
    </source>
</reference>
<evidence type="ECO:0000256" key="1">
    <source>
        <dbReference type="ARBA" id="ARBA00006594"/>
    </source>
</evidence>
<dbReference type="InterPro" id="IPR029063">
    <property type="entry name" value="SAM-dependent_MTases_sf"/>
</dbReference>
<dbReference type="InterPro" id="IPR002052">
    <property type="entry name" value="DNA_methylase_N6_adenine_CS"/>
</dbReference>
<protein>
    <recommendedName>
        <fullName evidence="6">DNA methylase N-4/N-6 domain-containing protein</fullName>
    </recommendedName>
</protein>
<keyword evidence="5" id="KW-0680">Restriction system</keyword>
<keyword evidence="2" id="KW-0489">Methyltransferase</keyword>
<keyword evidence="3" id="KW-0808">Transferase</keyword>